<dbReference type="InterPro" id="IPR011051">
    <property type="entry name" value="RmlC_Cupin_sf"/>
</dbReference>
<evidence type="ECO:0000313" key="6">
    <source>
        <dbReference type="EMBL" id="NAW63684.1"/>
    </source>
</evidence>
<proteinExistence type="predicted"/>
<gene>
    <name evidence="6" type="ORF">CAG72_00480</name>
</gene>
<dbReference type="Pfam" id="PF02311">
    <property type="entry name" value="AraC_binding"/>
    <property type="match status" value="1"/>
</dbReference>
<dbReference type="Gene3D" id="2.60.120.10">
    <property type="entry name" value="Jelly Rolls"/>
    <property type="match status" value="1"/>
</dbReference>
<reference evidence="6 7" key="1">
    <citation type="submission" date="2017-05" db="EMBL/GenBank/DDBJ databases">
        <title>High clonality and local adaptation shapes Vibrionaceae linages within an endangered oasis.</title>
        <authorList>
            <person name="Vazquez-Rosas-Landa M."/>
        </authorList>
    </citation>
    <scope>NUCLEOTIDE SEQUENCE [LARGE SCALE GENOMIC DNA]</scope>
    <source>
        <strain evidence="6 7">P46_P4S1P180</strain>
    </source>
</reference>
<evidence type="ECO:0000256" key="1">
    <source>
        <dbReference type="ARBA" id="ARBA00022491"/>
    </source>
</evidence>
<dbReference type="PROSITE" id="PS00041">
    <property type="entry name" value="HTH_ARAC_FAMILY_1"/>
    <property type="match status" value="1"/>
</dbReference>
<dbReference type="PROSITE" id="PS01124">
    <property type="entry name" value="HTH_ARAC_FAMILY_2"/>
    <property type="match status" value="1"/>
</dbReference>
<sequence>MTKNTDKKTYATPDGNTLIATYSCQPLLINTLNMAKGFHDKPHQHAWHQIIFPSRGLLKCSTDTHQFYIPHHRALFIPAHTRHESRALQDTTFIAVYLNPVSLTRLPASSQPIEVTPFFRELILKLRQSVLREQEQPPGILRLLAVLEDELSADKDSSLELPMPQDRRLAPIVDELLIHPGSTKTLAQWARQTGATERTLSRVFQKEIQLTFPQWRQRLRLMTAMTLLEQGLPVQDVAHEIGYQSVSAFIEAFRLAFKLTPQQFKHQRTIE</sequence>
<evidence type="ECO:0000256" key="4">
    <source>
        <dbReference type="ARBA" id="ARBA00023159"/>
    </source>
</evidence>
<dbReference type="Gene3D" id="1.10.10.60">
    <property type="entry name" value="Homeodomain-like"/>
    <property type="match status" value="2"/>
</dbReference>
<dbReference type="CDD" id="cd06124">
    <property type="entry name" value="cupin_NimR-like_N"/>
    <property type="match status" value="1"/>
</dbReference>
<evidence type="ECO:0000313" key="7">
    <source>
        <dbReference type="Proteomes" id="UP000465712"/>
    </source>
</evidence>
<dbReference type="InterPro" id="IPR014710">
    <property type="entry name" value="RmlC-like_jellyroll"/>
</dbReference>
<dbReference type="PRINTS" id="PR00032">
    <property type="entry name" value="HTHARAC"/>
</dbReference>
<dbReference type="PANTHER" id="PTHR11019:SF199">
    <property type="entry name" value="HTH-TYPE TRANSCRIPTIONAL REGULATOR NIMR"/>
    <property type="match status" value="1"/>
</dbReference>
<protein>
    <submittedName>
        <fullName evidence="6">Helix-turn-helix domain-containing protein</fullName>
    </submittedName>
</protein>
<dbReference type="InterPro" id="IPR020449">
    <property type="entry name" value="Tscrpt_reg_AraC-type_HTH"/>
</dbReference>
<dbReference type="SUPFAM" id="SSF46689">
    <property type="entry name" value="Homeodomain-like"/>
    <property type="match status" value="1"/>
</dbReference>
<dbReference type="InterPro" id="IPR018062">
    <property type="entry name" value="HTH_AraC-typ_CS"/>
</dbReference>
<keyword evidence="3" id="KW-0238">DNA-binding</keyword>
<dbReference type="Pfam" id="PF12833">
    <property type="entry name" value="HTH_18"/>
    <property type="match status" value="1"/>
</dbReference>
<dbReference type="FunFam" id="1.10.10.60:FF:000132">
    <property type="entry name" value="AraC family transcriptional regulator"/>
    <property type="match status" value="1"/>
</dbReference>
<dbReference type="Proteomes" id="UP000465712">
    <property type="component" value="Unassembled WGS sequence"/>
</dbReference>
<name>A0A7X4WS87_9GAMM</name>
<dbReference type="InterPro" id="IPR018060">
    <property type="entry name" value="HTH_AraC"/>
</dbReference>
<dbReference type="SMART" id="SM00342">
    <property type="entry name" value="HTH_ARAC"/>
    <property type="match status" value="1"/>
</dbReference>
<keyword evidence="4" id="KW-0010">Activator</keyword>
<dbReference type="AlphaFoldDB" id="A0A7X4WS87"/>
<dbReference type="InterPro" id="IPR003313">
    <property type="entry name" value="AraC-bd"/>
</dbReference>
<keyword evidence="1" id="KW-0678">Repressor</keyword>
<dbReference type="EMBL" id="WXWW01000009">
    <property type="protein sequence ID" value="NAW63684.1"/>
    <property type="molecule type" value="Genomic_DNA"/>
</dbReference>
<dbReference type="InterPro" id="IPR009057">
    <property type="entry name" value="Homeodomain-like_sf"/>
</dbReference>
<dbReference type="GO" id="GO:0003700">
    <property type="term" value="F:DNA-binding transcription factor activity"/>
    <property type="evidence" value="ECO:0007669"/>
    <property type="project" value="InterPro"/>
</dbReference>
<keyword evidence="5" id="KW-0804">Transcription</keyword>
<organism evidence="6 7">
    <name type="scientific">Photobacterium halotolerans</name>
    <dbReference type="NCBI Taxonomy" id="265726"/>
    <lineage>
        <taxon>Bacteria</taxon>
        <taxon>Pseudomonadati</taxon>
        <taxon>Pseudomonadota</taxon>
        <taxon>Gammaproteobacteria</taxon>
        <taxon>Vibrionales</taxon>
        <taxon>Vibrionaceae</taxon>
        <taxon>Photobacterium</taxon>
    </lineage>
</organism>
<evidence type="ECO:0000256" key="3">
    <source>
        <dbReference type="ARBA" id="ARBA00023125"/>
    </source>
</evidence>
<dbReference type="GO" id="GO:0043565">
    <property type="term" value="F:sequence-specific DNA binding"/>
    <property type="evidence" value="ECO:0007669"/>
    <property type="project" value="InterPro"/>
</dbReference>
<evidence type="ECO:0000256" key="5">
    <source>
        <dbReference type="ARBA" id="ARBA00023163"/>
    </source>
</evidence>
<accession>A0A7X4WS87</accession>
<keyword evidence="2" id="KW-0805">Transcription regulation</keyword>
<dbReference type="PANTHER" id="PTHR11019">
    <property type="entry name" value="HTH-TYPE TRANSCRIPTIONAL REGULATOR NIMR"/>
    <property type="match status" value="1"/>
</dbReference>
<dbReference type="SUPFAM" id="SSF51182">
    <property type="entry name" value="RmlC-like cupins"/>
    <property type="match status" value="1"/>
</dbReference>
<evidence type="ECO:0000256" key="2">
    <source>
        <dbReference type="ARBA" id="ARBA00023015"/>
    </source>
</evidence>
<dbReference type="RefSeq" id="WP_161442047.1">
    <property type="nucleotide sequence ID" value="NZ_WXWV01000285.1"/>
</dbReference>
<comment type="caution">
    <text evidence="6">The sequence shown here is derived from an EMBL/GenBank/DDBJ whole genome shotgun (WGS) entry which is preliminary data.</text>
</comment>